<evidence type="ECO:0000313" key="1">
    <source>
        <dbReference type="EMBL" id="GHO48986.1"/>
    </source>
</evidence>
<keyword evidence="2" id="KW-1185">Reference proteome</keyword>
<name>A0A8J3MWH1_9CHLR</name>
<organism evidence="1 2">
    <name type="scientific">Ktedonospora formicarum</name>
    <dbReference type="NCBI Taxonomy" id="2778364"/>
    <lineage>
        <taxon>Bacteria</taxon>
        <taxon>Bacillati</taxon>
        <taxon>Chloroflexota</taxon>
        <taxon>Ktedonobacteria</taxon>
        <taxon>Ktedonobacterales</taxon>
        <taxon>Ktedonobacteraceae</taxon>
        <taxon>Ktedonospora</taxon>
    </lineage>
</organism>
<dbReference type="EMBL" id="BNJF01000004">
    <property type="protein sequence ID" value="GHO48986.1"/>
    <property type="molecule type" value="Genomic_DNA"/>
</dbReference>
<evidence type="ECO:0000313" key="2">
    <source>
        <dbReference type="Proteomes" id="UP000612362"/>
    </source>
</evidence>
<sequence>MSAYARQHGISYKTAWRWYKAGLLDAYQTETGTVIIRDPQAVQALTGRVALFPGSPQIQWRHSASHDWKNPR</sequence>
<proteinExistence type="predicted"/>
<dbReference type="AlphaFoldDB" id="A0A8J3MWH1"/>
<evidence type="ECO:0008006" key="3">
    <source>
        <dbReference type="Google" id="ProtNLM"/>
    </source>
</evidence>
<reference evidence="1" key="1">
    <citation type="submission" date="2020-10" db="EMBL/GenBank/DDBJ databases">
        <title>Taxonomic study of unclassified bacteria belonging to the class Ktedonobacteria.</title>
        <authorList>
            <person name="Yabe S."/>
            <person name="Wang C.M."/>
            <person name="Zheng Y."/>
            <person name="Sakai Y."/>
            <person name="Cavaletti L."/>
            <person name="Monciardini P."/>
            <person name="Donadio S."/>
        </authorList>
    </citation>
    <scope>NUCLEOTIDE SEQUENCE</scope>
    <source>
        <strain evidence="1">SOSP1-1</strain>
    </source>
</reference>
<gene>
    <name evidence="1" type="ORF">KSX_71490</name>
</gene>
<dbReference type="Proteomes" id="UP000612362">
    <property type="component" value="Unassembled WGS sequence"/>
</dbReference>
<accession>A0A8J3MWH1</accession>
<dbReference type="RefSeq" id="WP_220198115.1">
    <property type="nucleotide sequence ID" value="NZ_BNJF01000004.1"/>
</dbReference>
<comment type="caution">
    <text evidence="1">The sequence shown here is derived from an EMBL/GenBank/DDBJ whole genome shotgun (WGS) entry which is preliminary data.</text>
</comment>
<protein>
    <recommendedName>
        <fullName evidence="3">IS607 family transposase</fullName>
    </recommendedName>
</protein>